<dbReference type="PANTHER" id="PTHR13109:SF7">
    <property type="entry name" value="NEUROCHONDRIN"/>
    <property type="match status" value="1"/>
</dbReference>
<dbReference type="PANTHER" id="PTHR13109">
    <property type="entry name" value="NEUROCHONDRIN"/>
    <property type="match status" value="1"/>
</dbReference>
<dbReference type="Pfam" id="PF05536">
    <property type="entry name" value="Neurochondrin"/>
    <property type="match status" value="1"/>
</dbReference>
<keyword evidence="2" id="KW-1185">Reference proteome</keyword>
<proteinExistence type="inferred from homology"/>
<reference evidence="3" key="1">
    <citation type="submission" date="2025-08" db="UniProtKB">
        <authorList>
            <consortium name="RefSeq"/>
        </authorList>
    </citation>
    <scope>IDENTIFICATION</scope>
</reference>
<comment type="similarity">
    <text evidence="1">Belongs to the neurochondrin family.</text>
</comment>
<gene>
    <name evidence="3" type="primary">LOC136071854</name>
</gene>
<evidence type="ECO:0000256" key="1">
    <source>
        <dbReference type="ARBA" id="ARBA00006927"/>
    </source>
</evidence>
<dbReference type="GeneID" id="136071854"/>
<evidence type="ECO:0000313" key="3">
    <source>
        <dbReference type="RefSeq" id="XP_065653428.1"/>
    </source>
</evidence>
<dbReference type="Proteomes" id="UP001652625">
    <property type="component" value="Chromosome 05"/>
</dbReference>
<accession>A0ABM4BW36</accession>
<organism evidence="2 3">
    <name type="scientific">Hydra vulgaris</name>
    <name type="common">Hydra</name>
    <name type="synonym">Hydra attenuata</name>
    <dbReference type="NCBI Taxonomy" id="6087"/>
    <lineage>
        <taxon>Eukaryota</taxon>
        <taxon>Metazoa</taxon>
        <taxon>Cnidaria</taxon>
        <taxon>Hydrozoa</taxon>
        <taxon>Hydroidolina</taxon>
        <taxon>Anthoathecata</taxon>
        <taxon>Aplanulata</taxon>
        <taxon>Hydridae</taxon>
        <taxon>Hydra</taxon>
    </lineage>
</organism>
<dbReference type="InterPro" id="IPR016024">
    <property type="entry name" value="ARM-type_fold"/>
</dbReference>
<protein>
    <submittedName>
        <fullName evidence="3">Neurochondrin-like</fullName>
    </submittedName>
</protein>
<evidence type="ECO:0000313" key="2">
    <source>
        <dbReference type="Proteomes" id="UP001652625"/>
    </source>
</evidence>
<name>A0ABM4BW36_HYDVU</name>
<dbReference type="InterPro" id="IPR008709">
    <property type="entry name" value="Neurochondrin"/>
</dbReference>
<dbReference type="SUPFAM" id="SSF48371">
    <property type="entry name" value="ARM repeat"/>
    <property type="match status" value="1"/>
</dbReference>
<dbReference type="RefSeq" id="XP_065653428.1">
    <property type="nucleotide sequence ID" value="XM_065797356.1"/>
</dbReference>
<sequence>METLNKCLLSLKKASCDSEKLAILHVIAKVAPNLQLDLSYVNNLFDAISAEFILRLLKSNESEDSQRYICIAVRICSILFQNNCHLVNSNASILFAIFNIVHQLKNEVLSETLELLLSISNIPECSKLLVDAECFTYLGKFVKEDKESSLVMSLFGKVLKATSNFPDDADMFMCELTALFAFSQDLKKFYYMHVLDEFVQYLDHFELDYKKRPFIVFEDFIKGCREILQSRVKEEFKKNTLSLLLNFTNAFGAEFLFDSRNNCDEKFVALVLTVTALELNFTNNQSFNVVNKNITIACQLTHNLLLAIFSDCFENSQFASNVGFIKNLLCSLNNVISAVFFYLKQIKLEDIDSAQCSTMQAASSLICIWATEDTNNLRSDLVETQPIIFEVVKICFKGLTVENMEGAKLVDLFVLYILQNIQNTKLKLFQRKYFIFVVDYLQHMLSGDIFNLQSIEFSLHLLNVYTLVFPKLLAKYKDFNCFYQLLLLLLNKEQFLLFSELSYCSKVEAVSIAIFVLGLLDDKNEFLEKIYKLAFDILCLKNKKIVDNWIILLQRLIEFSPKCSMLKVLMCSHRDLLSEKLNGVANAEDVLASLEDFCS</sequence>